<dbReference type="AlphaFoldDB" id="A0A3N4HUK4"/>
<dbReference type="Proteomes" id="UP000275078">
    <property type="component" value="Unassembled WGS sequence"/>
</dbReference>
<evidence type="ECO:0000313" key="2">
    <source>
        <dbReference type="EMBL" id="RPA77349.1"/>
    </source>
</evidence>
<feature type="compositionally biased region" description="Basic residues" evidence="1">
    <location>
        <begin position="103"/>
        <end position="119"/>
    </location>
</feature>
<proteinExistence type="predicted"/>
<sequence length="168" mass="18988">MSLGKKKTPNFWTFRNAHNVNPVPGRRELPPLSPAAGLSYAATLRVVLSETVGAAAWRGMTPPIHSRSRGRKYACPTTALDLDFVLLQRQLHHLRNASPATSRTRKVSRKQKKRPKEARKLTRLTRYAIACRVALVPDATSASHLIDLIVPDWEEMEKYRTGEERHES</sequence>
<gene>
    <name evidence="2" type="ORF">BJ508DRAFT_170974</name>
</gene>
<accession>A0A3N4HUK4</accession>
<protein>
    <submittedName>
        <fullName evidence="2">Uncharacterized protein</fullName>
    </submittedName>
</protein>
<reference evidence="2 3" key="1">
    <citation type="journal article" date="2018" name="Nat. Ecol. Evol.">
        <title>Pezizomycetes genomes reveal the molecular basis of ectomycorrhizal truffle lifestyle.</title>
        <authorList>
            <person name="Murat C."/>
            <person name="Payen T."/>
            <person name="Noel B."/>
            <person name="Kuo A."/>
            <person name="Morin E."/>
            <person name="Chen J."/>
            <person name="Kohler A."/>
            <person name="Krizsan K."/>
            <person name="Balestrini R."/>
            <person name="Da Silva C."/>
            <person name="Montanini B."/>
            <person name="Hainaut M."/>
            <person name="Levati E."/>
            <person name="Barry K.W."/>
            <person name="Belfiori B."/>
            <person name="Cichocki N."/>
            <person name="Clum A."/>
            <person name="Dockter R.B."/>
            <person name="Fauchery L."/>
            <person name="Guy J."/>
            <person name="Iotti M."/>
            <person name="Le Tacon F."/>
            <person name="Lindquist E.A."/>
            <person name="Lipzen A."/>
            <person name="Malagnac F."/>
            <person name="Mello A."/>
            <person name="Molinier V."/>
            <person name="Miyauchi S."/>
            <person name="Poulain J."/>
            <person name="Riccioni C."/>
            <person name="Rubini A."/>
            <person name="Sitrit Y."/>
            <person name="Splivallo R."/>
            <person name="Traeger S."/>
            <person name="Wang M."/>
            <person name="Zifcakova L."/>
            <person name="Wipf D."/>
            <person name="Zambonelli A."/>
            <person name="Paolocci F."/>
            <person name="Nowrousian M."/>
            <person name="Ottonello S."/>
            <person name="Baldrian P."/>
            <person name="Spatafora J.W."/>
            <person name="Henrissat B."/>
            <person name="Nagy L.G."/>
            <person name="Aury J.M."/>
            <person name="Wincker P."/>
            <person name="Grigoriev I.V."/>
            <person name="Bonfante P."/>
            <person name="Martin F.M."/>
        </authorList>
    </citation>
    <scope>NUCLEOTIDE SEQUENCE [LARGE SCALE GENOMIC DNA]</scope>
    <source>
        <strain evidence="2 3">RN42</strain>
    </source>
</reference>
<name>A0A3N4HUK4_ASCIM</name>
<feature type="region of interest" description="Disordered" evidence="1">
    <location>
        <begin position="95"/>
        <end position="119"/>
    </location>
</feature>
<organism evidence="2 3">
    <name type="scientific">Ascobolus immersus RN42</name>
    <dbReference type="NCBI Taxonomy" id="1160509"/>
    <lineage>
        <taxon>Eukaryota</taxon>
        <taxon>Fungi</taxon>
        <taxon>Dikarya</taxon>
        <taxon>Ascomycota</taxon>
        <taxon>Pezizomycotina</taxon>
        <taxon>Pezizomycetes</taxon>
        <taxon>Pezizales</taxon>
        <taxon>Ascobolaceae</taxon>
        <taxon>Ascobolus</taxon>
    </lineage>
</organism>
<dbReference type="EMBL" id="ML119727">
    <property type="protein sequence ID" value="RPA77349.1"/>
    <property type="molecule type" value="Genomic_DNA"/>
</dbReference>
<evidence type="ECO:0000256" key="1">
    <source>
        <dbReference type="SAM" id="MobiDB-lite"/>
    </source>
</evidence>
<evidence type="ECO:0000313" key="3">
    <source>
        <dbReference type="Proteomes" id="UP000275078"/>
    </source>
</evidence>
<keyword evidence="3" id="KW-1185">Reference proteome</keyword>